<evidence type="ECO:0000259" key="7">
    <source>
        <dbReference type="PROSITE" id="PS51465"/>
    </source>
</evidence>
<dbReference type="PROSITE" id="PS00282">
    <property type="entry name" value="KAZAL_1"/>
    <property type="match status" value="1"/>
</dbReference>
<dbReference type="SMART" id="SM00280">
    <property type="entry name" value="KAZAL"/>
    <property type="match status" value="1"/>
</dbReference>
<dbReference type="SUPFAM" id="SSF100895">
    <property type="entry name" value="Kazal-type serine protease inhibitors"/>
    <property type="match status" value="1"/>
</dbReference>
<proteinExistence type="predicted"/>
<evidence type="ECO:0000256" key="4">
    <source>
        <dbReference type="ARBA" id="ARBA00022900"/>
    </source>
</evidence>
<feature type="signal peptide" evidence="6">
    <location>
        <begin position="1"/>
        <end position="17"/>
    </location>
</feature>
<evidence type="ECO:0000256" key="6">
    <source>
        <dbReference type="SAM" id="SignalP"/>
    </source>
</evidence>
<dbReference type="GO" id="GO:0004867">
    <property type="term" value="F:serine-type endopeptidase inhibitor activity"/>
    <property type="evidence" value="ECO:0007669"/>
    <property type="project" value="UniProtKB-KW"/>
</dbReference>
<dbReference type="InterPro" id="IPR002350">
    <property type="entry name" value="Kazal_dom"/>
</dbReference>
<keyword evidence="3" id="KW-0646">Protease inhibitor</keyword>
<protein>
    <recommendedName>
        <fullName evidence="7">Kazal-like domain-containing protein</fullName>
    </recommendedName>
</protein>
<reference evidence="9" key="1">
    <citation type="submission" date="2024-04" db="EMBL/GenBank/DDBJ databases">
        <title>Salinicola lusitanus LLJ914,a marine bacterium isolated from the Okinawa Trough.</title>
        <authorList>
            <person name="Li J."/>
        </authorList>
    </citation>
    <scope>NUCLEOTIDE SEQUENCE [LARGE SCALE GENOMIC DNA]</scope>
</reference>
<comment type="subcellular location">
    <subcellularLocation>
        <location evidence="1">Secreted</location>
    </subcellularLocation>
</comment>
<feature type="chain" id="PRO_5043687739" description="Kazal-like domain-containing protein" evidence="6">
    <location>
        <begin position="18"/>
        <end position="88"/>
    </location>
</feature>
<accession>A0AAW0PRP3</accession>
<keyword evidence="2" id="KW-0964">Secreted</keyword>
<keyword evidence="9" id="KW-1185">Reference proteome</keyword>
<comment type="caution">
    <text evidence="8">The sequence shown here is derived from an EMBL/GenBank/DDBJ whole genome shotgun (WGS) entry which is preliminary data.</text>
</comment>
<dbReference type="EMBL" id="JBBPFD010000004">
    <property type="protein sequence ID" value="KAK7929329.1"/>
    <property type="molecule type" value="Genomic_DNA"/>
</dbReference>
<keyword evidence="5" id="KW-1015">Disulfide bond</keyword>
<evidence type="ECO:0000256" key="3">
    <source>
        <dbReference type="ARBA" id="ARBA00022690"/>
    </source>
</evidence>
<evidence type="ECO:0000256" key="5">
    <source>
        <dbReference type="ARBA" id="ARBA00023157"/>
    </source>
</evidence>
<dbReference type="PANTHER" id="PTHR47729:SF1">
    <property type="entry name" value="OVOMUCOID-LIKE-RELATED"/>
    <property type="match status" value="1"/>
</dbReference>
<dbReference type="InterPro" id="IPR036058">
    <property type="entry name" value="Kazal_dom_sf"/>
</dbReference>
<evidence type="ECO:0000313" key="9">
    <source>
        <dbReference type="Proteomes" id="UP001460270"/>
    </source>
</evidence>
<dbReference type="Proteomes" id="UP001460270">
    <property type="component" value="Unassembled WGS sequence"/>
</dbReference>
<sequence length="88" mass="9640">MTWKVVFLGLLLVYVAADDDAHKSGQMRKATCPDMVEIMACPMNLAPVCGSDGKTYVNECALCVEKQVTKQEILVAKEESCCGQLECH</sequence>
<evidence type="ECO:0000313" key="8">
    <source>
        <dbReference type="EMBL" id="KAK7929329.1"/>
    </source>
</evidence>
<dbReference type="InterPro" id="IPR001239">
    <property type="entry name" value="Prot_inh_Kazal-m"/>
</dbReference>
<dbReference type="Gene3D" id="3.30.60.30">
    <property type="match status" value="1"/>
</dbReference>
<dbReference type="PROSITE" id="PS51465">
    <property type="entry name" value="KAZAL_2"/>
    <property type="match status" value="1"/>
</dbReference>
<keyword evidence="4" id="KW-0722">Serine protease inhibitor</keyword>
<feature type="domain" description="Kazal-like" evidence="7">
    <location>
        <begin position="26"/>
        <end position="81"/>
    </location>
</feature>
<evidence type="ECO:0000256" key="1">
    <source>
        <dbReference type="ARBA" id="ARBA00004613"/>
    </source>
</evidence>
<dbReference type="Pfam" id="PF00050">
    <property type="entry name" value="Kazal_1"/>
    <property type="match status" value="1"/>
</dbReference>
<dbReference type="PRINTS" id="PR00290">
    <property type="entry name" value="KAZALINHBTR"/>
</dbReference>
<name>A0AAW0PRP3_9GOBI</name>
<dbReference type="GO" id="GO:0005576">
    <property type="term" value="C:extracellular region"/>
    <property type="evidence" value="ECO:0007669"/>
    <property type="project" value="UniProtKB-SubCell"/>
</dbReference>
<dbReference type="PANTHER" id="PTHR47729">
    <property type="entry name" value="SERINE PEPTIDASE INHIBITOR, KAZAL TYPE 2, TANDEM DUPLICATE 1-RELATED"/>
    <property type="match status" value="1"/>
</dbReference>
<dbReference type="InterPro" id="IPR051597">
    <property type="entry name" value="Bifunctional_prot_inhibitor"/>
</dbReference>
<organism evidence="8 9">
    <name type="scientific">Mugilogobius chulae</name>
    <name type="common">yellowstripe goby</name>
    <dbReference type="NCBI Taxonomy" id="88201"/>
    <lineage>
        <taxon>Eukaryota</taxon>
        <taxon>Metazoa</taxon>
        <taxon>Chordata</taxon>
        <taxon>Craniata</taxon>
        <taxon>Vertebrata</taxon>
        <taxon>Euteleostomi</taxon>
        <taxon>Actinopterygii</taxon>
        <taxon>Neopterygii</taxon>
        <taxon>Teleostei</taxon>
        <taxon>Neoteleostei</taxon>
        <taxon>Acanthomorphata</taxon>
        <taxon>Gobiaria</taxon>
        <taxon>Gobiiformes</taxon>
        <taxon>Gobioidei</taxon>
        <taxon>Gobiidae</taxon>
        <taxon>Gobionellinae</taxon>
        <taxon>Mugilogobius</taxon>
    </lineage>
</organism>
<gene>
    <name evidence="8" type="ORF">WMY93_005724</name>
</gene>
<evidence type="ECO:0000256" key="2">
    <source>
        <dbReference type="ARBA" id="ARBA00022525"/>
    </source>
</evidence>
<keyword evidence="6" id="KW-0732">Signal</keyword>
<dbReference type="AlphaFoldDB" id="A0AAW0PRP3"/>